<dbReference type="InterPro" id="IPR011004">
    <property type="entry name" value="Trimer_LpxA-like_sf"/>
</dbReference>
<keyword evidence="3 7" id="KW-0808">Transferase</keyword>
<dbReference type="GO" id="GO:0008780">
    <property type="term" value="F:acyl-[acyl-carrier-protein]-UDP-N-acetylglucosamine O-acyltransferase activity"/>
    <property type="evidence" value="ECO:0007669"/>
    <property type="project" value="UniProtKB-EC"/>
</dbReference>
<dbReference type="NCBIfam" id="TIGR01852">
    <property type="entry name" value="lipid_A_lpxA"/>
    <property type="match status" value="1"/>
</dbReference>
<dbReference type="InterPro" id="IPR037157">
    <property type="entry name" value="Acetyltransf_C_sf"/>
</dbReference>
<sequence length="266" mass="28732">MRIDPSARIAPEVELAEGVEVGPGVIIDGPTRIGAGTRILAHAYIGPYTTIGEGNVIGFGAIIGHEPQDYAFRGEESYTIIGNHNIIREYVTIHRGTKPGSATRVGNHNFLMALSHLAHNAQVGNHVIVVNNALVGGYVEVGDRAYISGNCVIHQFCRIGTLAIMRGGSRTSRDVPPYCIMDGDHTVRGLNLVGLKRAGFTPEQIRPLKEAVHLLFFRRGNLTKALAQVEAQVPLTPEVKHLLEFIKASPRGVASGPRQEVADEDL</sequence>
<dbReference type="EMBL" id="DTKJ01000059">
    <property type="protein sequence ID" value="HGZ12369.1"/>
    <property type="molecule type" value="Genomic_DNA"/>
</dbReference>
<dbReference type="NCBIfam" id="NF003657">
    <property type="entry name" value="PRK05289.1"/>
    <property type="match status" value="1"/>
</dbReference>
<dbReference type="PANTHER" id="PTHR43480:SF1">
    <property type="entry name" value="ACYL-[ACYL-CARRIER-PROTEIN]--UDP-N-ACETYLGLUCOSAMINE O-ACYLTRANSFERASE, MITOCHONDRIAL-RELATED"/>
    <property type="match status" value="1"/>
</dbReference>
<protein>
    <submittedName>
        <fullName evidence="7">Acyl-ACP--UDP-N-acetylglucosamine O-acyltransferase</fullName>
        <ecNumber evidence="7">2.3.1.129</ecNumber>
    </submittedName>
</protein>
<feature type="domain" description="UDP N-acetylglucosamine O-acyltransferase C-terminal" evidence="6">
    <location>
        <begin position="174"/>
        <end position="253"/>
    </location>
</feature>
<reference evidence="7" key="1">
    <citation type="journal article" date="2020" name="mSystems">
        <title>Genome- and Community-Level Interaction Insights into Carbon Utilization and Element Cycling Functions of Hydrothermarchaeota in Hydrothermal Sediment.</title>
        <authorList>
            <person name="Zhou Z."/>
            <person name="Liu Y."/>
            <person name="Xu W."/>
            <person name="Pan J."/>
            <person name="Luo Z.H."/>
            <person name="Li M."/>
        </authorList>
    </citation>
    <scope>NUCLEOTIDE SEQUENCE [LARGE SCALE GENOMIC DNA]</scope>
    <source>
        <strain evidence="7">SpSt-853</strain>
    </source>
</reference>
<dbReference type="EC" id="2.3.1.129" evidence="7"/>
<dbReference type="InterPro" id="IPR001451">
    <property type="entry name" value="Hexapep"/>
</dbReference>
<evidence type="ECO:0000259" key="6">
    <source>
        <dbReference type="Pfam" id="PF13720"/>
    </source>
</evidence>
<keyword evidence="2" id="KW-0441">Lipid A biosynthesis</keyword>
<evidence type="ECO:0000313" key="7">
    <source>
        <dbReference type="EMBL" id="HGZ12369.1"/>
    </source>
</evidence>
<dbReference type="CDD" id="cd03351">
    <property type="entry name" value="LbH_UDP-GlcNAc_AT"/>
    <property type="match status" value="1"/>
</dbReference>
<gene>
    <name evidence="7" type="ORF">ENW48_09130</name>
</gene>
<dbReference type="Gene3D" id="1.20.1180.10">
    <property type="entry name" value="Udp N-acetylglucosamine O-acyltransferase, C-terminal domain"/>
    <property type="match status" value="1"/>
</dbReference>
<evidence type="ECO:0000256" key="4">
    <source>
        <dbReference type="ARBA" id="ARBA00023098"/>
    </source>
</evidence>
<proteinExistence type="predicted"/>
<dbReference type="InterPro" id="IPR010137">
    <property type="entry name" value="Lipid_A_LpxA"/>
</dbReference>
<evidence type="ECO:0000256" key="2">
    <source>
        <dbReference type="ARBA" id="ARBA00022556"/>
    </source>
</evidence>
<organism evidence="7">
    <name type="scientific">Desulfobacca acetoxidans</name>
    <dbReference type="NCBI Taxonomy" id="60893"/>
    <lineage>
        <taxon>Bacteria</taxon>
        <taxon>Pseudomonadati</taxon>
        <taxon>Thermodesulfobacteriota</taxon>
        <taxon>Desulfobaccia</taxon>
        <taxon>Desulfobaccales</taxon>
        <taxon>Desulfobaccaceae</taxon>
        <taxon>Desulfobacca</taxon>
    </lineage>
</organism>
<keyword evidence="1" id="KW-0444">Lipid biosynthesis</keyword>
<dbReference type="SUPFAM" id="SSF51161">
    <property type="entry name" value="Trimeric LpxA-like enzymes"/>
    <property type="match status" value="1"/>
</dbReference>
<dbReference type="Gene3D" id="2.160.10.10">
    <property type="entry name" value="Hexapeptide repeat proteins"/>
    <property type="match status" value="1"/>
</dbReference>
<accession>A0A7C5AMU9</accession>
<dbReference type="PIRSF" id="PIRSF000456">
    <property type="entry name" value="UDP-GlcNAc_acltr"/>
    <property type="match status" value="1"/>
</dbReference>
<comment type="caution">
    <text evidence="7">The sequence shown here is derived from an EMBL/GenBank/DDBJ whole genome shotgun (WGS) entry which is preliminary data.</text>
</comment>
<keyword evidence="5 7" id="KW-0012">Acyltransferase</keyword>
<keyword evidence="4" id="KW-0443">Lipid metabolism</keyword>
<dbReference type="Pfam" id="PF13720">
    <property type="entry name" value="Acetyltransf_11"/>
    <property type="match status" value="1"/>
</dbReference>
<evidence type="ECO:0000256" key="1">
    <source>
        <dbReference type="ARBA" id="ARBA00022516"/>
    </source>
</evidence>
<evidence type="ECO:0000256" key="3">
    <source>
        <dbReference type="ARBA" id="ARBA00022679"/>
    </source>
</evidence>
<dbReference type="PANTHER" id="PTHR43480">
    <property type="entry name" value="ACYL-[ACYL-CARRIER-PROTEIN]--UDP-N-ACETYLGLUCOSAMINE O-ACYLTRANSFERASE"/>
    <property type="match status" value="1"/>
</dbReference>
<dbReference type="Pfam" id="PF00132">
    <property type="entry name" value="Hexapep"/>
    <property type="match status" value="2"/>
</dbReference>
<dbReference type="GO" id="GO:0009245">
    <property type="term" value="P:lipid A biosynthetic process"/>
    <property type="evidence" value="ECO:0007669"/>
    <property type="project" value="UniProtKB-KW"/>
</dbReference>
<name>A0A7C5AMU9_9BACT</name>
<dbReference type="AlphaFoldDB" id="A0A7C5AMU9"/>
<dbReference type="InterPro" id="IPR029098">
    <property type="entry name" value="Acetyltransf_C"/>
</dbReference>
<evidence type="ECO:0000256" key="5">
    <source>
        <dbReference type="ARBA" id="ARBA00023315"/>
    </source>
</evidence>
<dbReference type="GO" id="GO:0016020">
    <property type="term" value="C:membrane"/>
    <property type="evidence" value="ECO:0007669"/>
    <property type="project" value="GOC"/>
</dbReference>